<proteinExistence type="predicted"/>
<sequence length="1817" mass="207070">MPPSKRSRPEKTVPRPLQQATVPPPPRTHRNIEPVVLPPRRSSSYEDLMRKIQLRKFESRDRRLQEFLNHKKKLNDRRKMENERRRQQFLENRERIRREEAQRLLGKERGRREERKFERFRSNLTPTNRHIPSNRGRERSGHFGGDYSLDFKNLSYDLRKGKKGKPPHFLRSQSTISLYGNQQSKKCQQNADMEALKFRLHIPLQKMQKSLRRVRPEIQPFYGGSFPRGMFGRKELKMKPSGLSHKKRRQSKLEMQHIFEASSLNLTQPSYDGPTAVSILRQVELEADRRHAKRKGASFKLSSSRLYAPSKLPVRHIRSKGSTRNKCDHCQRYELVRVSSSALEEVSSSPTYHCVRVPSKKKPEAEKQNWKTTSPKLPTKTSKATEGGENQKCKSDEMDAKMANLSVTCVSSSTTLLPSAKDSKNSTKSVSCSRKTQSSGDNSDNNEDGNPVINVTLTPEAFQSNSIGRTPTPLRVHSNSPGTEEKLEENDEYSDTFLCEEASLTQITNYENESPRSLIGFSDNILEAAGTTDGAGEVDILNVAERDCPPHDPSITYTTCDCNPCIPQCSIGADTSQSIGFTMPYGYVASLGEERKFSMIGTPTSFVKMNENPIRPVHTPGVIPMNFHGEEYIVMSHRPECLYVSGNDQGTSGIYAATVGSSCYPTYCLPQCGGISTLVVDPDEEVIVLPELRGHYTGLEESLVTEITEVEEFYCFEPSIEQCMPVTEIIEITSDVIVPESMPDHRQCFVEKVLIKKSDNREQSSKRDTPEDCANIRQVSCVPNNDSMKSHCPDELSNRKGTFESTSPDHGKLKDVKEGNDRSDKRCKKDCGCKYGKQPPKPQKEHPPKLHSNPHSDESTSITVETYFILKGERSTSNRVEDSERLDTQVVKETDIQTAQQDTAQEEPDPTSRIPNSNWLLLPHSDHSEIVSSDQILAPIGTESTEGSSRSPRDIKEPKKDGESKGSVHFERKKCHEFSVPFKIAGIDHINFRICCGCLQTFPCFRRNKETNSPREPVQERFYNDRKGSYDRNLFVKVLPGKCTDSNSPKSADCADLGHSTHRFRDKPQREYPRKSRERKRNRKTQTGSELLKIPPRSRSRKSSRSEPSESDSKEGCKCFRWKYKEKDRHKSRKGGNDSSRLRKKPRDKSKAYSSRRAKSGPKHKKKFASEYSDDSSFDFPRRSSRDKTQGGVDSREQEIEADKPEKVLINSNCGLKLAYVMKDKKDVLNLIPQNAITTILKCAANDPHCSKRRNRLRAFRRDYKSEFRRIHAPHIRSYRLPLPILKPVNYKNEDYIDCSQSENGIESFASYPDDGNYTVVSQQFDETIQSGATSHSPVVEATRPNKRTMIRKRSRSSPGKRGKTPKRRHKATKSHKTRTQPKKNKRKDPEAESSFFQTLLERTDFSLQSLYRKASTYSDLDTCKTLLEKIRQRFPHIVTSTSTSKSSGTLDILFPDSTTLVQTTLVRTTESRNIPEEVNSPSTGSHRERPTKDCCLQGELSDEHSGHLGTDFYSQNLDPRYDAYHFECTHCGNQFMDGNEGHSRGRRLTAGGGSLIPSSLVAVLEKIYEKFGGDHVWNFCNVRELFEVVENREIRQRAGGSTVPIYQFNHVQTLIRSLAVLNHLRETVDVVAHEVKSEAGQNLNIQHYLTYKIGNLVKAVLEVNATTLCNLIEDWMSMRQGIYPFKTEDEFEDQIYQCVQKLKTTIHSKPTSKPSVDLPESMHSALDELLEDVQEFLLSKLDELCDSVNFKPLTRFQQTPTNNGESLWIKEIIEYFENANLDQKDENVQQQLDDCPLDIMILSNNLARHLLDEFLN</sequence>
<feature type="compositionally biased region" description="Basic and acidic residues" evidence="2">
    <location>
        <begin position="1104"/>
        <end position="1115"/>
    </location>
</feature>
<feature type="compositionally biased region" description="Basic residues" evidence="2">
    <location>
        <begin position="1142"/>
        <end position="1167"/>
    </location>
</feature>
<feature type="region of interest" description="Disordered" evidence="2">
    <location>
        <begin position="1471"/>
        <end position="1491"/>
    </location>
</feature>
<dbReference type="OrthoDB" id="194358at2759"/>
<feature type="region of interest" description="Disordered" evidence="2">
    <location>
        <begin position="787"/>
        <end position="861"/>
    </location>
</feature>
<feature type="compositionally biased region" description="Basic and acidic residues" evidence="2">
    <location>
        <begin position="1180"/>
        <end position="1200"/>
    </location>
</feature>
<feature type="region of interest" description="Disordered" evidence="2">
    <location>
        <begin position="125"/>
        <end position="144"/>
    </location>
</feature>
<feature type="coiled-coil region" evidence="1">
    <location>
        <begin position="64"/>
        <end position="99"/>
    </location>
</feature>
<evidence type="ECO:0000313" key="4">
    <source>
        <dbReference type="Proteomes" id="UP000594454"/>
    </source>
</evidence>
<evidence type="ECO:0000313" key="3">
    <source>
        <dbReference type="EMBL" id="CAD7089162.1"/>
    </source>
</evidence>
<dbReference type="EMBL" id="LR899012">
    <property type="protein sequence ID" value="CAD7089162.1"/>
    <property type="molecule type" value="Genomic_DNA"/>
</dbReference>
<reference evidence="3 4" key="1">
    <citation type="submission" date="2020-11" db="EMBL/GenBank/DDBJ databases">
        <authorList>
            <person name="Wallbank WR R."/>
            <person name="Pardo Diaz C."/>
            <person name="Kozak K."/>
            <person name="Martin S."/>
            <person name="Jiggins C."/>
            <person name="Moest M."/>
            <person name="Warren A I."/>
            <person name="Generalovic N T."/>
            <person name="Byers J.R.P. K."/>
            <person name="Montejo-Kovacevich G."/>
            <person name="Yen C E."/>
        </authorList>
    </citation>
    <scope>NUCLEOTIDE SEQUENCE [LARGE SCALE GENOMIC DNA]</scope>
</reference>
<dbReference type="Proteomes" id="UP000594454">
    <property type="component" value="Chromosome 4"/>
</dbReference>
<organism evidence="3 4">
    <name type="scientific">Hermetia illucens</name>
    <name type="common">Black soldier fly</name>
    <dbReference type="NCBI Taxonomy" id="343691"/>
    <lineage>
        <taxon>Eukaryota</taxon>
        <taxon>Metazoa</taxon>
        <taxon>Ecdysozoa</taxon>
        <taxon>Arthropoda</taxon>
        <taxon>Hexapoda</taxon>
        <taxon>Insecta</taxon>
        <taxon>Pterygota</taxon>
        <taxon>Neoptera</taxon>
        <taxon>Endopterygota</taxon>
        <taxon>Diptera</taxon>
        <taxon>Brachycera</taxon>
        <taxon>Stratiomyomorpha</taxon>
        <taxon>Stratiomyidae</taxon>
        <taxon>Hermetiinae</taxon>
        <taxon>Hermetia</taxon>
    </lineage>
</organism>
<evidence type="ECO:0000256" key="2">
    <source>
        <dbReference type="SAM" id="MobiDB-lite"/>
    </source>
</evidence>
<keyword evidence="1" id="KW-0175">Coiled coil</keyword>
<name>A0A7R8YYN5_HERIL</name>
<feature type="compositionally biased region" description="Basic and acidic residues" evidence="2">
    <location>
        <begin position="875"/>
        <end position="895"/>
    </location>
</feature>
<protein>
    <submittedName>
        <fullName evidence="3">Uncharacterized protein</fullName>
    </submittedName>
</protein>
<feature type="compositionally biased region" description="Polar residues" evidence="2">
    <location>
        <begin position="426"/>
        <end position="437"/>
    </location>
</feature>
<gene>
    <name evidence="3" type="ORF">HERILL_LOCUS11735</name>
</gene>
<feature type="compositionally biased region" description="Polar residues" evidence="2">
    <location>
        <begin position="453"/>
        <end position="469"/>
    </location>
</feature>
<feature type="region of interest" description="Disordered" evidence="2">
    <location>
        <begin position="875"/>
        <end position="920"/>
    </location>
</feature>
<feature type="region of interest" description="Disordered" evidence="2">
    <location>
        <begin position="1045"/>
        <end position="1115"/>
    </location>
</feature>
<accession>A0A7R8YYN5</accession>
<feature type="region of interest" description="Disordered" evidence="2">
    <location>
        <begin position="1128"/>
        <end position="1200"/>
    </location>
</feature>
<feature type="compositionally biased region" description="Basic and acidic residues" evidence="2">
    <location>
        <begin position="951"/>
        <end position="968"/>
    </location>
</feature>
<feature type="compositionally biased region" description="Basic residues" evidence="2">
    <location>
        <begin position="1345"/>
        <end position="1387"/>
    </location>
</feature>
<feature type="region of interest" description="Disordered" evidence="2">
    <location>
        <begin position="1"/>
        <end position="38"/>
    </location>
</feature>
<feature type="compositionally biased region" description="Low complexity" evidence="2">
    <location>
        <begin position="371"/>
        <end position="382"/>
    </location>
</feature>
<feature type="region of interest" description="Disordered" evidence="2">
    <location>
        <begin position="414"/>
        <end position="490"/>
    </location>
</feature>
<feature type="region of interest" description="Disordered" evidence="2">
    <location>
        <begin position="349"/>
        <end position="393"/>
    </location>
</feature>
<feature type="region of interest" description="Disordered" evidence="2">
    <location>
        <begin position="1329"/>
        <end position="1393"/>
    </location>
</feature>
<feature type="region of interest" description="Disordered" evidence="2">
    <location>
        <begin position="934"/>
        <end position="968"/>
    </location>
</feature>
<feature type="compositionally biased region" description="Basic and acidic residues" evidence="2">
    <location>
        <begin position="788"/>
        <end position="832"/>
    </location>
</feature>
<keyword evidence="4" id="KW-1185">Reference proteome</keyword>
<evidence type="ECO:0000256" key="1">
    <source>
        <dbReference type="SAM" id="Coils"/>
    </source>
</evidence>
<dbReference type="InParanoid" id="A0A7R8YYN5"/>
<feature type="compositionally biased region" description="Basic and acidic residues" evidence="2">
    <location>
        <begin position="842"/>
        <end position="858"/>
    </location>
</feature>
<feature type="compositionally biased region" description="Basic and acidic residues" evidence="2">
    <location>
        <begin position="1066"/>
        <end position="1075"/>
    </location>
</feature>